<gene>
    <name evidence="2" type="ORF">PR048_017205</name>
</gene>
<organism evidence="2 3">
    <name type="scientific">Dryococelus australis</name>
    <dbReference type="NCBI Taxonomy" id="614101"/>
    <lineage>
        <taxon>Eukaryota</taxon>
        <taxon>Metazoa</taxon>
        <taxon>Ecdysozoa</taxon>
        <taxon>Arthropoda</taxon>
        <taxon>Hexapoda</taxon>
        <taxon>Insecta</taxon>
        <taxon>Pterygota</taxon>
        <taxon>Neoptera</taxon>
        <taxon>Polyneoptera</taxon>
        <taxon>Phasmatodea</taxon>
        <taxon>Verophasmatodea</taxon>
        <taxon>Anareolatae</taxon>
        <taxon>Phasmatidae</taxon>
        <taxon>Eurycanthinae</taxon>
        <taxon>Dryococelus</taxon>
    </lineage>
</organism>
<protein>
    <submittedName>
        <fullName evidence="2">Uncharacterized protein</fullName>
    </submittedName>
</protein>
<feature type="region of interest" description="Disordered" evidence="1">
    <location>
        <begin position="119"/>
        <end position="150"/>
    </location>
</feature>
<dbReference type="PANTHER" id="PTHR10773">
    <property type="entry name" value="DNA-DIRECTED RNA POLYMERASES I, II, AND III SUBUNIT RPABC2"/>
    <property type="match status" value="1"/>
</dbReference>
<name>A0ABQ9H928_9NEOP</name>
<comment type="caution">
    <text evidence="2">The sequence shown here is derived from an EMBL/GenBank/DDBJ whole genome shotgun (WGS) entry which is preliminary data.</text>
</comment>
<dbReference type="PANTHER" id="PTHR10773:SF19">
    <property type="match status" value="1"/>
</dbReference>
<feature type="compositionally biased region" description="Basic and acidic residues" evidence="1">
    <location>
        <begin position="129"/>
        <end position="146"/>
    </location>
</feature>
<sequence length="171" mass="19423">MFIRKLDELDTKTVALFADSCGGQNKNTTVAAMPLYVDHSSSVEKISQFFEPNNGQSEGDSANSTIAYAIKQAGDIFMPSQLIPIFRLARRKKPYVVQDMQSTDFLDFKQFSKDMRVHSVKSAHGTNETIKRTEMTEQSEENRQKNEFLQNKSFREIVQMPITEKARCGSP</sequence>
<dbReference type="EMBL" id="JARBHB010000006">
    <property type="protein sequence ID" value="KAJ8880735.1"/>
    <property type="molecule type" value="Genomic_DNA"/>
</dbReference>
<evidence type="ECO:0000256" key="1">
    <source>
        <dbReference type="SAM" id="MobiDB-lite"/>
    </source>
</evidence>
<keyword evidence="3" id="KW-1185">Reference proteome</keyword>
<dbReference type="Proteomes" id="UP001159363">
    <property type="component" value="Chromosome 5"/>
</dbReference>
<reference evidence="2 3" key="1">
    <citation type="submission" date="2023-02" db="EMBL/GenBank/DDBJ databases">
        <title>LHISI_Scaffold_Assembly.</title>
        <authorList>
            <person name="Stuart O.P."/>
            <person name="Cleave R."/>
            <person name="Magrath M.J.L."/>
            <person name="Mikheyev A.S."/>
        </authorList>
    </citation>
    <scope>NUCLEOTIDE SEQUENCE [LARGE SCALE GENOMIC DNA]</scope>
    <source>
        <strain evidence="2">Daus_M_001</strain>
        <tissue evidence="2">Leg muscle</tissue>
    </source>
</reference>
<evidence type="ECO:0000313" key="2">
    <source>
        <dbReference type="EMBL" id="KAJ8880735.1"/>
    </source>
</evidence>
<proteinExistence type="predicted"/>
<evidence type="ECO:0000313" key="3">
    <source>
        <dbReference type="Proteomes" id="UP001159363"/>
    </source>
</evidence>
<accession>A0ABQ9H928</accession>